<proteinExistence type="predicted"/>
<evidence type="ECO:0000313" key="2">
    <source>
        <dbReference type="EMBL" id="RFO96926.1"/>
    </source>
</evidence>
<feature type="domain" description="RNB" evidence="1">
    <location>
        <begin position="56"/>
        <end position="389"/>
    </location>
</feature>
<dbReference type="GO" id="GO:0005829">
    <property type="term" value="C:cytosol"/>
    <property type="evidence" value="ECO:0007669"/>
    <property type="project" value="TreeGrafter"/>
</dbReference>
<dbReference type="GO" id="GO:0004540">
    <property type="term" value="F:RNA nuclease activity"/>
    <property type="evidence" value="ECO:0007669"/>
    <property type="project" value="InterPro"/>
</dbReference>
<evidence type="ECO:0000313" key="3">
    <source>
        <dbReference type="Proteomes" id="UP000260665"/>
    </source>
</evidence>
<dbReference type="GO" id="GO:0003723">
    <property type="term" value="F:RNA binding"/>
    <property type="evidence" value="ECO:0007669"/>
    <property type="project" value="InterPro"/>
</dbReference>
<protein>
    <submittedName>
        <fullName evidence="2">Ribonuclease II</fullName>
    </submittedName>
</protein>
<keyword evidence="3" id="KW-1185">Reference proteome</keyword>
<dbReference type="Pfam" id="PF18614">
    <property type="entry name" value="RNase_II_C_S1"/>
    <property type="match status" value="1"/>
</dbReference>
<dbReference type="OrthoDB" id="9764149at2"/>
<gene>
    <name evidence="2" type="ORF">DIC66_10550</name>
</gene>
<dbReference type="SUPFAM" id="SSF50249">
    <property type="entry name" value="Nucleic acid-binding proteins"/>
    <property type="match status" value="1"/>
</dbReference>
<comment type="caution">
    <text evidence="2">The sequence shown here is derived from an EMBL/GenBank/DDBJ whole genome shotgun (WGS) entry which is preliminary data.</text>
</comment>
<dbReference type="PANTHER" id="PTHR23355:SF37">
    <property type="entry name" value="EXORIBONUCLEASE 2"/>
    <property type="match status" value="1"/>
</dbReference>
<evidence type="ECO:0000259" key="1">
    <source>
        <dbReference type="SMART" id="SM00955"/>
    </source>
</evidence>
<name>A0A3E1RC39_9BURK</name>
<dbReference type="InterPro" id="IPR012340">
    <property type="entry name" value="NA-bd_OB-fold"/>
</dbReference>
<dbReference type="Pfam" id="PF00773">
    <property type="entry name" value="RNB"/>
    <property type="match status" value="1"/>
</dbReference>
<dbReference type="AlphaFoldDB" id="A0A3E1RC39"/>
<accession>A0A3E1RC39</accession>
<dbReference type="RefSeq" id="WP_117176879.1">
    <property type="nucleotide sequence ID" value="NZ_QFZK01000005.1"/>
</dbReference>
<dbReference type="Proteomes" id="UP000260665">
    <property type="component" value="Unassembled WGS sequence"/>
</dbReference>
<dbReference type="GO" id="GO:0006402">
    <property type="term" value="P:mRNA catabolic process"/>
    <property type="evidence" value="ECO:0007669"/>
    <property type="project" value="TreeGrafter"/>
</dbReference>
<dbReference type="InterPro" id="IPR040596">
    <property type="entry name" value="RNase_II_C_S1"/>
</dbReference>
<dbReference type="PANTHER" id="PTHR23355">
    <property type="entry name" value="RIBONUCLEASE"/>
    <property type="match status" value="1"/>
</dbReference>
<reference evidence="2 3" key="1">
    <citation type="submission" date="2018-05" db="EMBL/GenBank/DDBJ databases">
        <title>Rhodoferax soyangensis sp.nov., isolated from an oligotrophic freshwater lake.</title>
        <authorList>
            <person name="Park M."/>
        </authorList>
    </citation>
    <scope>NUCLEOTIDE SEQUENCE [LARGE SCALE GENOMIC DNA]</scope>
    <source>
        <strain evidence="2 3">IMCC26218</strain>
    </source>
</reference>
<sequence>MSASTFRARPPHHRSDLVRIAIASMRERQLLTAFSAQALQELASIAGAASDSTPAVRDLRSLLWCSIDNDDSLDLDQLTVCEALKGGRTRLLVAIADVDALVKKGSALDDHARTNTATIYTSACIFPMLPERLSTNLTSLGAGVDRLAVVTDMLFASDGQLQEATLYRATVHNQAKLAYDAVSLWIDGSGPLPVAAQSVPGMDLQLRQQDALAQKMRVLRHAKGSLEFETFAPRALFEGEQVVGIAQQEQNRARQLIEEFMIAANGCNARYLGQSGAGSLRRVVRSPDRWLRIVAVAKEYGEDLPNTPDSRALEAFLAKRHQADPLRFADLSLVIIKLMGSGEYVVEAPGETGIGHFGLAVRDYTHSTAPNRRYPDLITSRMLKAALAGQTPPYSLEELATLAQHCTRQEDAARKVERRMRKSDAALVLESRTGEVFNAIVTGNSPDGVWVRLLNPPVEGKLLVSTGPAIGAKLRVRLVSTNVERGFIDFAVEA</sequence>
<dbReference type="SMART" id="SM00955">
    <property type="entry name" value="RNB"/>
    <property type="match status" value="1"/>
</dbReference>
<organism evidence="2 3">
    <name type="scientific">Rhodoferax lacus</name>
    <dbReference type="NCBI Taxonomy" id="2184758"/>
    <lineage>
        <taxon>Bacteria</taxon>
        <taxon>Pseudomonadati</taxon>
        <taxon>Pseudomonadota</taxon>
        <taxon>Betaproteobacteria</taxon>
        <taxon>Burkholderiales</taxon>
        <taxon>Comamonadaceae</taxon>
        <taxon>Rhodoferax</taxon>
    </lineage>
</organism>
<dbReference type="InterPro" id="IPR001900">
    <property type="entry name" value="RNase_II/R"/>
</dbReference>
<dbReference type="InterPro" id="IPR050180">
    <property type="entry name" value="RNR_Ribonuclease"/>
</dbReference>
<dbReference type="EMBL" id="QFZK01000005">
    <property type="protein sequence ID" value="RFO96926.1"/>
    <property type="molecule type" value="Genomic_DNA"/>
</dbReference>